<dbReference type="Proteomes" id="UP000474024">
    <property type="component" value="Unassembled WGS sequence"/>
</dbReference>
<proteinExistence type="predicted"/>
<comment type="caution">
    <text evidence="1">The sequence shown here is derived from an EMBL/GenBank/DDBJ whole genome shotgun (WGS) entry which is preliminary data.</text>
</comment>
<sequence>MGGRNITGNPDFMCAGNWFDPAWKRIDRIAFKEENKSRFFIAWQSIGFWKGAENEHGTSGNL</sequence>
<gene>
    <name evidence="1" type="ORF">FYJ75_10230</name>
</gene>
<evidence type="ECO:0000313" key="1">
    <source>
        <dbReference type="EMBL" id="MST75390.1"/>
    </source>
</evidence>
<dbReference type="AlphaFoldDB" id="A0A6L5YSG8"/>
<name>A0A6L5YSG8_9FIRM</name>
<evidence type="ECO:0000313" key="2">
    <source>
        <dbReference type="Proteomes" id="UP000474024"/>
    </source>
</evidence>
<reference evidence="1 2" key="1">
    <citation type="submission" date="2019-08" db="EMBL/GenBank/DDBJ databases">
        <title>In-depth cultivation of the pig gut microbiome towards novel bacterial diversity and tailored functional studies.</title>
        <authorList>
            <person name="Wylensek D."/>
            <person name="Hitch T.C.A."/>
            <person name="Clavel T."/>
        </authorList>
    </citation>
    <scope>NUCLEOTIDE SEQUENCE [LARGE SCALE GENOMIC DNA]</scope>
    <source>
        <strain evidence="1 2">MUC/MUC-530-WT-4D</strain>
    </source>
</reference>
<dbReference type="EMBL" id="VUNI01000018">
    <property type="protein sequence ID" value="MST75390.1"/>
    <property type="molecule type" value="Genomic_DNA"/>
</dbReference>
<keyword evidence="2" id="KW-1185">Reference proteome</keyword>
<accession>A0A6L5YSG8</accession>
<organism evidence="1 2">
    <name type="scientific">Roseburia porci</name>
    <dbReference type="NCBI Taxonomy" id="2605790"/>
    <lineage>
        <taxon>Bacteria</taxon>
        <taxon>Bacillati</taxon>
        <taxon>Bacillota</taxon>
        <taxon>Clostridia</taxon>
        <taxon>Lachnospirales</taxon>
        <taxon>Lachnospiraceae</taxon>
        <taxon>Roseburia</taxon>
    </lineage>
</organism>
<protein>
    <submittedName>
        <fullName evidence="1">Uncharacterized protein</fullName>
    </submittedName>
</protein>